<proteinExistence type="predicted"/>
<dbReference type="AlphaFoldDB" id="A0A9D4E233"/>
<reference evidence="2" key="2">
    <citation type="submission" date="2020-11" db="EMBL/GenBank/DDBJ databases">
        <authorList>
            <person name="McCartney M.A."/>
            <person name="Auch B."/>
            <person name="Kono T."/>
            <person name="Mallez S."/>
            <person name="Becker A."/>
            <person name="Gohl D.M."/>
            <person name="Silverstein K.A.T."/>
            <person name="Koren S."/>
            <person name="Bechman K.B."/>
            <person name="Herman A."/>
            <person name="Abrahante J.E."/>
            <person name="Garbe J."/>
        </authorList>
    </citation>
    <scope>NUCLEOTIDE SEQUENCE</scope>
    <source>
        <strain evidence="2">Duluth1</strain>
        <tissue evidence="2">Whole animal</tissue>
    </source>
</reference>
<name>A0A9D4E233_DREPO</name>
<dbReference type="PANTHER" id="PTHR10656">
    <property type="entry name" value="CELL FATE DETERMINING PROTEIN MAB21-RELATED"/>
    <property type="match status" value="1"/>
</dbReference>
<evidence type="ECO:0000313" key="3">
    <source>
        <dbReference type="Proteomes" id="UP000828390"/>
    </source>
</evidence>
<gene>
    <name evidence="2" type="ORF">DPMN_171657</name>
</gene>
<dbReference type="InterPro" id="IPR046906">
    <property type="entry name" value="Mab-21_HhH/H2TH-like"/>
</dbReference>
<protein>
    <recommendedName>
        <fullName evidence="1">Mab-21-like HhH/H2TH-like domain-containing protein</fullName>
    </recommendedName>
</protein>
<feature type="domain" description="Mab-21-like HhH/H2TH-like" evidence="1">
    <location>
        <begin position="243"/>
        <end position="330"/>
    </location>
</feature>
<organism evidence="2 3">
    <name type="scientific">Dreissena polymorpha</name>
    <name type="common">Zebra mussel</name>
    <name type="synonym">Mytilus polymorpha</name>
    <dbReference type="NCBI Taxonomy" id="45954"/>
    <lineage>
        <taxon>Eukaryota</taxon>
        <taxon>Metazoa</taxon>
        <taxon>Spiralia</taxon>
        <taxon>Lophotrochozoa</taxon>
        <taxon>Mollusca</taxon>
        <taxon>Bivalvia</taxon>
        <taxon>Autobranchia</taxon>
        <taxon>Heteroconchia</taxon>
        <taxon>Euheterodonta</taxon>
        <taxon>Imparidentia</taxon>
        <taxon>Neoheterodontei</taxon>
        <taxon>Myida</taxon>
        <taxon>Dreissenoidea</taxon>
        <taxon>Dreissenidae</taxon>
        <taxon>Dreissena</taxon>
    </lineage>
</organism>
<sequence length="669" mass="77584">MSEALNDSGAGKDTIMERRGTYLWRERMEMIGRQLLAINVHGFHFGSQSEGTTTLGLQSDIDFLQSSNTVNIMTVWEDWEAGMGNLLMLHDDTIPPQQYLLQAIQKDTPEPHTIYSLCYDNCVLKDSGQILYSAEGKKQEIEDQYRYLGKATINGPSVSFQSNWDVVHAYHVLKPLPDIQNWIHRCRGRHWPPVQLLEAARVAPCFLVPAGHQDSDYKHEEWRLSPNLIERLLMFSFNITQLKCYVILKLIKKSLLYENVGDCITSFHCKTIMFYTIERTHPLLWFEHNLSFLLLLSLQILRKYLRLGRLPHYIIQGVNLFDGKVSKVQQRRLLVYIDNMIRNNLYDVFYIGIDNIGSRIQTCGLLRNGQDGELRRECLHNSICLLLKFDSMQTLFTRLNGFIYLIRSSNTNLEKEIKYLLHYAVQYSTNARLKSVAFVFIKHLYALVQSIQSSDCLRLRIVANNEMILRFQYSLNTDLASSRLKLASLLYSGGYLHAAVRVLADVGRRCHNRVKAVCGCRRIKGDDYIPVFANMISGNSDDGFIEPPFALCVRFHWKEAYCCPNILLFEMNRNITEEEVAQRSYFEKLWMGCAEVDARPFLHYLQYLAYGGLGERDKQIRALGVFDSYMNNIGKEIFLYHMETALNLLGHCYEMEADYERTLSYYKMS</sequence>
<dbReference type="Pfam" id="PF20266">
    <property type="entry name" value="Mab-21_C"/>
    <property type="match status" value="1"/>
</dbReference>
<evidence type="ECO:0000313" key="2">
    <source>
        <dbReference type="EMBL" id="KAH3770372.1"/>
    </source>
</evidence>
<accession>A0A9D4E233</accession>
<dbReference type="SMART" id="SM01265">
    <property type="entry name" value="Mab-21"/>
    <property type="match status" value="1"/>
</dbReference>
<reference evidence="2" key="1">
    <citation type="journal article" date="2019" name="bioRxiv">
        <title>The Genome of the Zebra Mussel, Dreissena polymorpha: A Resource for Invasive Species Research.</title>
        <authorList>
            <person name="McCartney M.A."/>
            <person name="Auch B."/>
            <person name="Kono T."/>
            <person name="Mallez S."/>
            <person name="Zhang Y."/>
            <person name="Obille A."/>
            <person name="Becker A."/>
            <person name="Abrahante J.E."/>
            <person name="Garbe J."/>
            <person name="Badalamenti J.P."/>
            <person name="Herman A."/>
            <person name="Mangelson H."/>
            <person name="Liachko I."/>
            <person name="Sullivan S."/>
            <person name="Sone E.D."/>
            <person name="Koren S."/>
            <person name="Silverstein K.A.T."/>
            <person name="Beckman K.B."/>
            <person name="Gohl D.M."/>
        </authorList>
    </citation>
    <scope>NUCLEOTIDE SEQUENCE</scope>
    <source>
        <strain evidence="2">Duluth1</strain>
        <tissue evidence="2">Whole animal</tissue>
    </source>
</reference>
<dbReference type="Gene3D" id="1.10.1410.40">
    <property type="match status" value="1"/>
</dbReference>
<keyword evidence="3" id="KW-1185">Reference proteome</keyword>
<dbReference type="EMBL" id="JAIWYP010000009">
    <property type="protein sequence ID" value="KAH3770372.1"/>
    <property type="molecule type" value="Genomic_DNA"/>
</dbReference>
<evidence type="ECO:0000259" key="1">
    <source>
        <dbReference type="Pfam" id="PF20266"/>
    </source>
</evidence>
<dbReference type="Proteomes" id="UP000828390">
    <property type="component" value="Unassembled WGS sequence"/>
</dbReference>
<comment type="caution">
    <text evidence="2">The sequence shown here is derived from an EMBL/GenBank/DDBJ whole genome shotgun (WGS) entry which is preliminary data.</text>
</comment>
<dbReference type="InterPro" id="IPR024810">
    <property type="entry name" value="MAB21L/cGLR"/>
</dbReference>
<dbReference type="PANTHER" id="PTHR10656:SF69">
    <property type="entry name" value="MAB-21-LIKE HHH_H2TH-LIKE DOMAIN-CONTAINING PROTEIN"/>
    <property type="match status" value="1"/>
</dbReference>